<reference evidence="5 6" key="1">
    <citation type="submission" date="2019-06" db="EMBL/GenBank/DDBJ databases">
        <title>Sequencing the genomes of 1000 actinobacteria strains.</title>
        <authorList>
            <person name="Klenk H.-P."/>
        </authorList>
    </citation>
    <scope>NUCLEOTIDE SEQUENCE [LARGE SCALE GENOMIC DNA]</scope>
    <source>
        <strain evidence="5 6">DSM 45043</strain>
    </source>
</reference>
<dbReference type="GO" id="GO:0070025">
    <property type="term" value="F:carbon monoxide binding"/>
    <property type="evidence" value="ECO:0007669"/>
    <property type="project" value="TreeGrafter"/>
</dbReference>
<evidence type="ECO:0000256" key="3">
    <source>
        <dbReference type="ARBA" id="ARBA00023004"/>
    </source>
</evidence>
<dbReference type="InterPro" id="IPR042244">
    <property type="entry name" value="HypD_2_sf"/>
</dbReference>
<keyword evidence="3" id="KW-0408">Iron</keyword>
<feature type="compositionally biased region" description="Low complexity" evidence="4">
    <location>
        <begin position="380"/>
        <end position="396"/>
    </location>
</feature>
<evidence type="ECO:0000256" key="4">
    <source>
        <dbReference type="SAM" id="MobiDB-lite"/>
    </source>
</evidence>
<dbReference type="InterPro" id="IPR002780">
    <property type="entry name" value="Hyd_form_HypD"/>
</dbReference>
<dbReference type="Gene3D" id="3.40.50.11750">
    <property type="entry name" value="HypD, alpha/beta domain 1"/>
    <property type="match status" value="2"/>
</dbReference>
<dbReference type="PANTHER" id="PTHR30149">
    <property type="entry name" value="HYDROGENASE PROTEIN ASSEMBLY PROTEIN HYPD"/>
    <property type="match status" value="1"/>
</dbReference>
<dbReference type="AlphaFoldDB" id="A0A543IKX6"/>
<evidence type="ECO:0000256" key="2">
    <source>
        <dbReference type="ARBA" id="ARBA00022723"/>
    </source>
</evidence>
<dbReference type="NCBIfam" id="TIGR00075">
    <property type="entry name" value="hypD"/>
    <property type="match status" value="1"/>
</dbReference>
<gene>
    <name evidence="5" type="ORF">FHX41_4994</name>
</gene>
<dbReference type="Gene3D" id="6.10.20.100">
    <property type="match status" value="1"/>
</dbReference>
<proteinExistence type="inferred from homology"/>
<dbReference type="EMBL" id="VFPO01000001">
    <property type="protein sequence ID" value="TQM71235.1"/>
    <property type="molecule type" value="Genomic_DNA"/>
</dbReference>
<evidence type="ECO:0000256" key="1">
    <source>
        <dbReference type="ARBA" id="ARBA00007888"/>
    </source>
</evidence>
<protein>
    <submittedName>
        <fullName evidence="5">Hydrogenase expression/formation protein HypD</fullName>
    </submittedName>
</protein>
<keyword evidence="2" id="KW-0479">Metal-binding</keyword>
<dbReference type="GO" id="GO:0051539">
    <property type="term" value="F:4 iron, 4 sulfur cluster binding"/>
    <property type="evidence" value="ECO:0007669"/>
    <property type="project" value="TreeGrafter"/>
</dbReference>
<evidence type="ECO:0000313" key="6">
    <source>
        <dbReference type="Proteomes" id="UP000316706"/>
    </source>
</evidence>
<feature type="region of interest" description="Disordered" evidence="4">
    <location>
        <begin position="375"/>
        <end position="396"/>
    </location>
</feature>
<dbReference type="PANTHER" id="PTHR30149:SF0">
    <property type="entry name" value="HYDROGENASE MATURATION FACTOR HYPD"/>
    <property type="match status" value="1"/>
</dbReference>
<dbReference type="InterPro" id="IPR042243">
    <property type="entry name" value="HypD_1"/>
</dbReference>
<organism evidence="5 6">
    <name type="scientific">Actinomadura hallensis</name>
    <dbReference type="NCBI Taxonomy" id="337895"/>
    <lineage>
        <taxon>Bacteria</taxon>
        <taxon>Bacillati</taxon>
        <taxon>Actinomycetota</taxon>
        <taxon>Actinomycetes</taxon>
        <taxon>Streptosporangiales</taxon>
        <taxon>Thermomonosporaceae</taxon>
        <taxon>Actinomadura</taxon>
    </lineage>
</organism>
<evidence type="ECO:0000313" key="5">
    <source>
        <dbReference type="EMBL" id="TQM71235.1"/>
    </source>
</evidence>
<comment type="caution">
    <text evidence="5">The sequence shown here is derived from an EMBL/GenBank/DDBJ whole genome shotgun (WGS) entry which is preliminary data.</text>
</comment>
<sequence>MRFVDEYRDADKARALASSIASLCEPGRDYKFMEVCGGHTHTIYKHGLEDYLPENVSLVHGPGCPVCVIPMGRVDDAVHIASQPDVILTSFGDMMRVPGGNGSFFDAKAAGADIRMVYSPLDALKIAKENPSRRVVFMGIGFETTAPSTATTVLRAEAEGIGNFSVFNNHVTILPAIKAILDSPDLRLDGFIGPGHVSTVIGCRPYSFITGDYGKPLVVAGFEPLDLLQSVHMLLTQLAEGRSEVENQYGRVVPWDGNPRALQVIGRTMEPRAYFEWRGLGFISHSALRMRDEYAAYDAERIFEIPGGRVADPKACQCGEVLKGVLKPWECKVFGTACTPETPIGTCMVSSEGACAAYYNFGRFTRRRVAEAARPGQESAEAVPAGGAAGAEGAAW</sequence>
<keyword evidence="6" id="KW-1185">Reference proteome</keyword>
<dbReference type="GO" id="GO:0051604">
    <property type="term" value="P:protein maturation"/>
    <property type="evidence" value="ECO:0007669"/>
    <property type="project" value="TreeGrafter"/>
</dbReference>
<dbReference type="RefSeq" id="WP_141972640.1">
    <property type="nucleotide sequence ID" value="NZ_VFPO01000001.1"/>
</dbReference>
<dbReference type="OrthoDB" id="9770424at2"/>
<dbReference type="Pfam" id="PF01924">
    <property type="entry name" value="HypD"/>
    <property type="match status" value="1"/>
</dbReference>
<dbReference type="GO" id="GO:0005506">
    <property type="term" value="F:iron ion binding"/>
    <property type="evidence" value="ECO:0007669"/>
    <property type="project" value="TreeGrafter"/>
</dbReference>
<dbReference type="PIRSF" id="PIRSF005622">
    <property type="entry name" value="Hydrgn_mat_hypD"/>
    <property type="match status" value="1"/>
</dbReference>
<dbReference type="Proteomes" id="UP000316706">
    <property type="component" value="Unassembled WGS sequence"/>
</dbReference>
<comment type="similarity">
    <text evidence="1">Belongs to the HypD family.</text>
</comment>
<accession>A0A543IKX6</accession>
<name>A0A543IKX6_9ACTN</name>